<accession>A0A164NS35</accession>
<gene>
    <name evidence="1" type="ORF">APZ42_030433</name>
</gene>
<keyword evidence="2" id="KW-1185">Reference proteome</keyword>
<feature type="non-terminal residue" evidence="1">
    <location>
        <position position="1"/>
    </location>
</feature>
<reference evidence="1 2" key="1">
    <citation type="submission" date="2016-03" db="EMBL/GenBank/DDBJ databases">
        <title>EvidentialGene: Evidence-directed Construction of Genes on Genomes.</title>
        <authorList>
            <person name="Gilbert D.G."/>
            <person name="Choi J.-H."/>
            <person name="Mockaitis K."/>
            <person name="Colbourne J."/>
            <person name="Pfrender M."/>
        </authorList>
    </citation>
    <scope>NUCLEOTIDE SEQUENCE [LARGE SCALE GENOMIC DNA]</scope>
    <source>
        <strain evidence="1 2">Xinb3</strain>
        <tissue evidence="1">Complete organism</tissue>
    </source>
</reference>
<protein>
    <submittedName>
        <fullName evidence="1">Uncharacterized protein</fullName>
    </submittedName>
</protein>
<evidence type="ECO:0000313" key="2">
    <source>
        <dbReference type="Proteomes" id="UP000076858"/>
    </source>
</evidence>
<evidence type="ECO:0000313" key="1">
    <source>
        <dbReference type="EMBL" id="KZS06190.1"/>
    </source>
</evidence>
<dbReference type="Proteomes" id="UP000076858">
    <property type="component" value="Unassembled WGS sequence"/>
</dbReference>
<sequence length="86" mass="9330">LGFQIKSLKILLKSKSLNFLLLLETISKSSALRLRNTSMSKKICLVLFLLADQMSTAVLNARSILAEEHGIPIISFAIGAKAGNLC</sequence>
<comment type="caution">
    <text evidence="1">The sequence shown here is derived from an EMBL/GenBank/DDBJ whole genome shotgun (WGS) entry which is preliminary data.</text>
</comment>
<dbReference type="AlphaFoldDB" id="A0A164NS35"/>
<proteinExistence type="predicted"/>
<organism evidence="1 2">
    <name type="scientific">Daphnia magna</name>
    <dbReference type="NCBI Taxonomy" id="35525"/>
    <lineage>
        <taxon>Eukaryota</taxon>
        <taxon>Metazoa</taxon>
        <taxon>Ecdysozoa</taxon>
        <taxon>Arthropoda</taxon>
        <taxon>Crustacea</taxon>
        <taxon>Branchiopoda</taxon>
        <taxon>Diplostraca</taxon>
        <taxon>Cladocera</taxon>
        <taxon>Anomopoda</taxon>
        <taxon>Daphniidae</taxon>
        <taxon>Daphnia</taxon>
    </lineage>
</organism>
<name>A0A164NS35_9CRUS</name>
<dbReference type="EMBL" id="LRGB01002834">
    <property type="protein sequence ID" value="KZS06190.1"/>
    <property type="molecule type" value="Genomic_DNA"/>
</dbReference>